<reference evidence="1 2" key="1">
    <citation type="submission" date="2020-08" db="EMBL/GenBank/DDBJ databases">
        <title>Genomic Encyclopedia of Type Strains, Phase IV (KMG-IV): sequencing the most valuable type-strain genomes for metagenomic binning, comparative biology and taxonomic classification.</title>
        <authorList>
            <person name="Goeker M."/>
        </authorList>
    </citation>
    <scope>NUCLEOTIDE SEQUENCE [LARGE SCALE GENOMIC DNA]</scope>
    <source>
        <strain evidence="1 2">DSM 101064</strain>
    </source>
</reference>
<comment type="caution">
    <text evidence="1">The sequence shown here is derived from an EMBL/GenBank/DDBJ whole genome shotgun (WGS) entry which is preliminary data.</text>
</comment>
<protein>
    <recommendedName>
        <fullName evidence="3">Sulfotransferase family protein</fullName>
    </recommendedName>
</protein>
<gene>
    <name evidence="1" type="ORF">FHS72_002212</name>
</gene>
<name>A0A7W9BLB7_9RHOB</name>
<dbReference type="Gene3D" id="3.40.50.300">
    <property type="entry name" value="P-loop containing nucleotide triphosphate hydrolases"/>
    <property type="match status" value="1"/>
</dbReference>
<evidence type="ECO:0008006" key="3">
    <source>
        <dbReference type="Google" id="ProtNLM"/>
    </source>
</evidence>
<dbReference type="RefSeq" id="WP_183528973.1">
    <property type="nucleotide sequence ID" value="NZ_JACIJM010000005.1"/>
</dbReference>
<organism evidence="1 2">
    <name type="scientific">Yoonia ponticola</name>
    <dbReference type="NCBI Taxonomy" id="1524255"/>
    <lineage>
        <taxon>Bacteria</taxon>
        <taxon>Pseudomonadati</taxon>
        <taxon>Pseudomonadota</taxon>
        <taxon>Alphaproteobacteria</taxon>
        <taxon>Rhodobacterales</taxon>
        <taxon>Paracoccaceae</taxon>
        <taxon>Yoonia</taxon>
    </lineage>
</organism>
<accession>A0A7W9BLB7</accession>
<keyword evidence="2" id="KW-1185">Reference proteome</keyword>
<evidence type="ECO:0000313" key="2">
    <source>
        <dbReference type="Proteomes" id="UP000535415"/>
    </source>
</evidence>
<dbReference type="InterPro" id="IPR027417">
    <property type="entry name" value="P-loop_NTPase"/>
</dbReference>
<dbReference type="EMBL" id="JACIJM010000005">
    <property type="protein sequence ID" value="MBB5722586.1"/>
    <property type="molecule type" value="Genomic_DNA"/>
</dbReference>
<sequence length="270" mass="30046">MAEQQQILLHPGFHRTGTSSMQHFLWLNRDALAPHLAIRLTRHFKPVARLCTRYAMTQNPFDLTELIGELDAGFAQEPVPTGRNLLISSEMFCGEIPGHGPVTDYSAAPTLISYLAGYLQERFPAAQIRVIMTTRDADEWLFSAYRHVLRRSRIILTPEEFAETYRGATDFDAILQDIAEAIAPLDLLFLPLDHALQNPAGPGAALVDQMPLPENVHNALLPVGIGAKGAEPHLWGQFLAMNRTDAPDDQLAAQKEQMAEAVKLGHWRKV</sequence>
<dbReference type="SUPFAM" id="SSF52540">
    <property type="entry name" value="P-loop containing nucleoside triphosphate hydrolases"/>
    <property type="match status" value="1"/>
</dbReference>
<evidence type="ECO:0000313" key="1">
    <source>
        <dbReference type="EMBL" id="MBB5722586.1"/>
    </source>
</evidence>
<proteinExistence type="predicted"/>
<dbReference type="Proteomes" id="UP000535415">
    <property type="component" value="Unassembled WGS sequence"/>
</dbReference>
<dbReference type="AlphaFoldDB" id="A0A7W9BLB7"/>